<evidence type="ECO:0000313" key="14">
    <source>
        <dbReference type="EMBL" id="AOS97850.1"/>
    </source>
</evidence>
<dbReference type="NCBIfam" id="NF041645">
    <property type="entry name" value="prot_kin_PA4780"/>
    <property type="match status" value="1"/>
</dbReference>
<organism evidence="14 15">
    <name type="scientific">Microbulbifer aggregans</name>
    <dbReference type="NCBI Taxonomy" id="1769779"/>
    <lineage>
        <taxon>Bacteria</taxon>
        <taxon>Pseudomonadati</taxon>
        <taxon>Pseudomonadota</taxon>
        <taxon>Gammaproteobacteria</taxon>
        <taxon>Cellvibrionales</taxon>
        <taxon>Microbulbiferaceae</taxon>
        <taxon>Microbulbifer</taxon>
    </lineage>
</organism>
<feature type="compositionally biased region" description="Basic residues" evidence="12">
    <location>
        <begin position="111"/>
        <end position="124"/>
    </location>
</feature>
<comment type="similarity">
    <text evidence="1">Belongs to the protein kinase superfamily. RIO-type Ser/Thr kinase family.</text>
</comment>
<keyword evidence="15" id="KW-1185">Reference proteome</keyword>
<evidence type="ECO:0000259" key="13">
    <source>
        <dbReference type="SMART" id="SM00090"/>
    </source>
</evidence>
<dbReference type="CDD" id="cd05145">
    <property type="entry name" value="RIO1_like"/>
    <property type="match status" value="1"/>
</dbReference>
<keyword evidence="8" id="KW-0067">ATP-binding</keyword>
<keyword evidence="4" id="KW-0808">Transferase</keyword>
<dbReference type="GO" id="GO:0046872">
    <property type="term" value="F:metal ion binding"/>
    <property type="evidence" value="ECO:0007669"/>
    <property type="project" value="UniProtKB-KW"/>
</dbReference>
<keyword evidence="6" id="KW-0547">Nucleotide-binding</keyword>
<proteinExistence type="inferred from homology"/>
<dbReference type="AlphaFoldDB" id="A0A1C9W9M0"/>
<feature type="region of interest" description="Disordered" evidence="12">
    <location>
        <begin position="105"/>
        <end position="124"/>
    </location>
</feature>
<evidence type="ECO:0000256" key="6">
    <source>
        <dbReference type="ARBA" id="ARBA00022741"/>
    </source>
</evidence>
<evidence type="ECO:0000313" key="15">
    <source>
        <dbReference type="Proteomes" id="UP000095672"/>
    </source>
</evidence>
<dbReference type="InterPro" id="IPR048148">
    <property type="entry name" value="Prot_kin_PA4780"/>
</dbReference>
<accession>A0A1C9W9M0</accession>
<dbReference type="InterPro" id="IPR018935">
    <property type="entry name" value="RIO_kinase_CS"/>
</dbReference>
<evidence type="ECO:0000256" key="11">
    <source>
        <dbReference type="ARBA" id="ARBA00048679"/>
    </source>
</evidence>
<evidence type="ECO:0000256" key="2">
    <source>
        <dbReference type="ARBA" id="ARBA00012513"/>
    </source>
</evidence>
<keyword evidence="7" id="KW-0418">Kinase</keyword>
<comment type="catalytic activity">
    <reaction evidence="11">
        <text>L-seryl-[protein] + ATP = O-phospho-L-seryl-[protein] + ADP + H(+)</text>
        <dbReference type="Rhea" id="RHEA:17989"/>
        <dbReference type="Rhea" id="RHEA-COMP:9863"/>
        <dbReference type="Rhea" id="RHEA-COMP:11604"/>
        <dbReference type="ChEBI" id="CHEBI:15378"/>
        <dbReference type="ChEBI" id="CHEBI:29999"/>
        <dbReference type="ChEBI" id="CHEBI:30616"/>
        <dbReference type="ChEBI" id="CHEBI:83421"/>
        <dbReference type="ChEBI" id="CHEBI:456216"/>
        <dbReference type="EC" id="2.7.11.1"/>
    </reaction>
</comment>
<dbReference type="EMBL" id="CP014143">
    <property type="protein sequence ID" value="AOS97850.1"/>
    <property type="molecule type" value="Genomic_DNA"/>
</dbReference>
<evidence type="ECO:0000256" key="7">
    <source>
        <dbReference type="ARBA" id="ARBA00022777"/>
    </source>
</evidence>
<dbReference type="Gene3D" id="1.10.510.10">
    <property type="entry name" value="Transferase(Phosphotransferase) domain 1"/>
    <property type="match status" value="1"/>
</dbReference>
<dbReference type="InterPro" id="IPR018934">
    <property type="entry name" value="RIO_dom"/>
</dbReference>
<dbReference type="SMART" id="SM00090">
    <property type="entry name" value="RIO"/>
    <property type="match status" value="1"/>
</dbReference>
<feature type="domain" description="RIO kinase" evidence="13">
    <location>
        <begin position="42"/>
        <end position="279"/>
    </location>
</feature>
<dbReference type="GO" id="GO:0005524">
    <property type="term" value="F:ATP binding"/>
    <property type="evidence" value="ECO:0007669"/>
    <property type="project" value="UniProtKB-KW"/>
</dbReference>
<keyword evidence="3" id="KW-0723">Serine/threonine-protein kinase</keyword>
<dbReference type="Gene3D" id="3.30.200.20">
    <property type="entry name" value="Phosphorylase Kinase, domain 1"/>
    <property type="match status" value="1"/>
</dbReference>
<keyword evidence="5" id="KW-0479">Metal-binding</keyword>
<gene>
    <name evidence="14" type="ORF">AUP74_02450</name>
</gene>
<evidence type="ECO:0000256" key="5">
    <source>
        <dbReference type="ARBA" id="ARBA00022723"/>
    </source>
</evidence>
<dbReference type="STRING" id="1769779.AUP74_02450"/>
<dbReference type="GO" id="GO:0004674">
    <property type="term" value="F:protein serine/threonine kinase activity"/>
    <property type="evidence" value="ECO:0007669"/>
    <property type="project" value="UniProtKB-KW"/>
</dbReference>
<evidence type="ECO:0000256" key="1">
    <source>
        <dbReference type="ARBA" id="ARBA00009196"/>
    </source>
</evidence>
<dbReference type="InterPro" id="IPR000687">
    <property type="entry name" value="RIO_kinase"/>
</dbReference>
<dbReference type="PROSITE" id="PS01245">
    <property type="entry name" value="RIO1"/>
    <property type="match status" value="1"/>
</dbReference>
<dbReference type="EC" id="2.7.11.1" evidence="2"/>
<dbReference type="SUPFAM" id="SSF56112">
    <property type="entry name" value="Protein kinase-like (PK-like)"/>
    <property type="match status" value="1"/>
</dbReference>
<sequence length="327" mass="36361">MPSPGLLQSTTRWRTSNMADYLRLRGLARPGPAGGPPPPTIRTRSMKVPKRLQPLVDDGMIDEVIAQLMSGKEAQVYVVRCGDGLRCAKVFKEARQRSFKQAVQYQEGRKMRNSRRARAMSKKTRYGQKEQEQAWLSAEVDALYRLASAGVRVPQPFGFVDGVLLMELVADDEGYAAPRLDDVTLTPEQARDYHGQVIADVVRMLCAGLVHGDLSEFNVLLDPQGPVIIDLPQAVDAAGNNNAAMMLERDVNNMRAYFGRFAPELLTTDYGKEIWALYESGELHPDSRLTGHFEHDTSSVDVGDLMDVIDDVLEEEAERLAPAWEGS</sequence>
<name>A0A1C9W9M0_9GAMM</name>
<dbReference type="Pfam" id="PF01163">
    <property type="entry name" value="RIO1"/>
    <property type="match status" value="1"/>
</dbReference>
<dbReference type="PANTHER" id="PTHR45723">
    <property type="entry name" value="SERINE/THREONINE-PROTEIN KINASE RIO1"/>
    <property type="match status" value="1"/>
</dbReference>
<keyword evidence="9" id="KW-0460">Magnesium</keyword>
<protein>
    <recommendedName>
        <fullName evidence="2">non-specific serine/threonine protein kinase</fullName>
        <ecNumber evidence="2">2.7.11.1</ecNumber>
    </recommendedName>
</protein>
<reference evidence="15" key="1">
    <citation type="submission" date="2016-01" db="EMBL/GenBank/DDBJ databases">
        <title>Complete genome sequence of Microbulbifer sp. CCB-MM1, a halophile isolated from Matang Mangrove Forest, Perak.</title>
        <authorList>
            <person name="Moh T.H."/>
            <person name="Dinesh B."/>
            <person name="Lau N.-S."/>
            <person name="Go F."/>
            <person name="Alexander Chong S.-C."/>
        </authorList>
    </citation>
    <scope>NUCLEOTIDE SEQUENCE [LARGE SCALE GENOMIC DNA]</scope>
    <source>
        <strain evidence="15">CCB-MM1</strain>
    </source>
</reference>
<dbReference type="KEGG" id="micc:AUP74_02450"/>
<evidence type="ECO:0000256" key="4">
    <source>
        <dbReference type="ARBA" id="ARBA00022679"/>
    </source>
</evidence>
<evidence type="ECO:0000256" key="8">
    <source>
        <dbReference type="ARBA" id="ARBA00022840"/>
    </source>
</evidence>
<dbReference type="PATRIC" id="fig|1769779.3.peg.2443"/>
<comment type="catalytic activity">
    <reaction evidence="10">
        <text>L-threonyl-[protein] + ATP = O-phospho-L-threonyl-[protein] + ADP + H(+)</text>
        <dbReference type="Rhea" id="RHEA:46608"/>
        <dbReference type="Rhea" id="RHEA-COMP:11060"/>
        <dbReference type="Rhea" id="RHEA-COMP:11605"/>
        <dbReference type="ChEBI" id="CHEBI:15378"/>
        <dbReference type="ChEBI" id="CHEBI:30013"/>
        <dbReference type="ChEBI" id="CHEBI:30616"/>
        <dbReference type="ChEBI" id="CHEBI:61977"/>
        <dbReference type="ChEBI" id="CHEBI:456216"/>
        <dbReference type="EC" id="2.7.11.1"/>
    </reaction>
</comment>
<dbReference type="Proteomes" id="UP000095672">
    <property type="component" value="Chromosome"/>
</dbReference>
<evidence type="ECO:0000256" key="12">
    <source>
        <dbReference type="SAM" id="MobiDB-lite"/>
    </source>
</evidence>
<evidence type="ECO:0000256" key="3">
    <source>
        <dbReference type="ARBA" id="ARBA00022527"/>
    </source>
</evidence>
<dbReference type="InterPro" id="IPR011009">
    <property type="entry name" value="Kinase-like_dom_sf"/>
</dbReference>
<dbReference type="InterPro" id="IPR051272">
    <property type="entry name" value="RIO-type_Ser/Thr_kinase"/>
</dbReference>
<evidence type="ECO:0000256" key="10">
    <source>
        <dbReference type="ARBA" id="ARBA00047899"/>
    </source>
</evidence>
<evidence type="ECO:0000256" key="9">
    <source>
        <dbReference type="ARBA" id="ARBA00022842"/>
    </source>
</evidence>